<keyword evidence="4" id="KW-1185">Reference proteome</keyword>
<evidence type="ECO:0000259" key="2">
    <source>
        <dbReference type="Pfam" id="PF16036"/>
    </source>
</evidence>
<evidence type="ECO:0000256" key="1">
    <source>
        <dbReference type="SAM" id="SignalP"/>
    </source>
</evidence>
<sequence>MRRRSMLPALAAALALSPWSVRAADPPPVELAGVRYDAFETVAGSRLQLNGAGIRYKAIFKVYTAGLYLGRPATTPEAVYATPGPRRLHIVMLREIDANELGKLFTQGMEKNASRQEFAKSIPGTLKLAELFARKKKLAAGDSFSVDYLPGQGTVVVVNGKPEIEPIKEPEFFNVLMSIWLGQAPADAGLKDALLGQKGRAFGA</sequence>
<dbReference type="Gene3D" id="3.50.70.10">
    <property type="match status" value="1"/>
</dbReference>
<dbReference type="SUPFAM" id="SSF54626">
    <property type="entry name" value="Chalcone isomerase"/>
    <property type="match status" value="1"/>
</dbReference>
<dbReference type="RefSeq" id="WP_210852989.1">
    <property type="nucleotide sequence ID" value="NZ_JAGQDD010000003.1"/>
</dbReference>
<feature type="domain" description="Chalcone isomerase" evidence="2">
    <location>
        <begin position="29"/>
        <end position="196"/>
    </location>
</feature>
<feature type="chain" id="PRO_5037695642" evidence="1">
    <location>
        <begin position="24"/>
        <end position="204"/>
    </location>
</feature>
<dbReference type="EMBL" id="JAGQDD010000003">
    <property type="protein sequence ID" value="MBQ0930366.1"/>
    <property type="molecule type" value="Genomic_DNA"/>
</dbReference>
<accession>A0A940Y810</accession>
<dbReference type="GO" id="GO:0016872">
    <property type="term" value="F:intramolecular lyase activity"/>
    <property type="evidence" value="ECO:0007669"/>
    <property type="project" value="InterPro"/>
</dbReference>
<comment type="caution">
    <text evidence="3">The sequence shown here is derived from an EMBL/GenBank/DDBJ whole genome shotgun (WGS) entry which is preliminary data.</text>
</comment>
<dbReference type="Proteomes" id="UP000676246">
    <property type="component" value="Unassembled WGS sequence"/>
</dbReference>
<name>A0A940Y810_9BURK</name>
<gene>
    <name evidence="3" type="ORF">KAK03_07685</name>
</gene>
<keyword evidence="1" id="KW-0732">Signal</keyword>
<feature type="signal peptide" evidence="1">
    <location>
        <begin position="1"/>
        <end position="23"/>
    </location>
</feature>
<evidence type="ECO:0000313" key="4">
    <source>
        <dbReference type="Proteomes" id="UP000676246"/>
    </source>
</evidence>
<dbReference type="InterPro" id="IPR036298">
    <property type="entry name" value="Chalcone_isomerase_sf"/>
</dbReference>
<keyword evidence="3" id="KW-0413">Isomerase</keyword>
<organism evidence="3 4">
    <name type="scientific">Ideonella alba</name>
    <dbReference type="NCBI Taxonomy" id="2824118"/>
    <lineage>
        <taxon>Bacteria</taxon>
        <taxon>Pseudomonadati</taxon>
        <taxon>Pseudomonadota</taxon>
        <taxon>Betaproteobacteria</taxon>
        <taxon>Burkholderiales</taxon>
        <taxon>Sphaerotilaceae</taxon>
        <taxon>Ideonella</taxon>
    </lineage>
</organism>
<reference evidence="3 4" key="1">
    <citation type="submission" date="2021-04" db="EMBL/GenBank/DDBJ databases">
        <title>The genome sequence of Ideonella sp. 3Y2.</title>
        <authorList>
            <person name="Liu Y."/>
        </authorList>
    </citation>
    <scope>NUCLEOTIDE SEQUENCE [LARGE SCALE GENOMIC DNA]</scope>
    <source>
        <strain evidence="3 4">3Y2</strain>
    </source>
</reference>
<dbReference type="AlphaFoldDB" id="A0A940Y810"/>
<proteinExistence type="predicted"/>
<protein>
    <submittedName>
        <fullName evidence="3">Chalcone isomerase family protein</fullName>
    </submittedName>
</protein>
<dbReference type="Pfam" id="PF16036">
    <property type="entry name" value="Chalcone_3"/>
    <property type="match status" value="1"/>
</dbReference>
<dbReference type="InterPro" id="IPR016087">
    <property type="entry name" value="Chalcone_isomerase"/>
</dbReference>
<dbReference type="InterPro" id="IPR016088">
    <property type="entry name" value="Chalcone_isomerase_3-sand"/>
</dbReference>
<evidence type="ECO:0000313" key="3">
    <source>
        <dbReference type="EMBL" id="MBQ0930366.1"/>
    </source>
</evidence>